<dbReference type="CDD" id="cd14846">
    <property type="entry name" value="Peptidase_M15_like"/>
    <property type="match status" value="1"/>
</dbReference>
<evidence type="ECO:0000259" key="1">
    <source>
        <dbReference type="Pfam" id="PF02557"/>
    </source>
</evidence>
<sequence length="199" mass="20940">MQPSLAATSPVRQPLRARRLSLLVVGVCIAALLAALVAALVHGTFASAVAGFAPAAADGLIAEGTVVTLADDDVPAIARLDSDLSAAMLQAETDAAAEGLAFQVTSGWRSPQYQQWLLQDAIELYASETVARQFVATPDRSSHVTGKAVDIGPIDAQLWLIEHGARYGICQTYANERWHFERATEPGGVCPEMKADAAG</sequence>
<keyword evidence="3" id="KW-1185">Reference proteome</keyword>
<feature type="domain" description="D-alanyl-D-alanine carboxypeptidase-like core" evidence="1">
    <location>
        <begin position="79"/>
        <end position="162"/>
    </location>
</feature>
<proteinExistence type="predicted"/>
<dbReference type="Proteomes" id="UP001589611">
    <property type="component" value="Unassembled WGS sequence"/>
</dbReference>
<accession>A0ABV5T3Q8</accession>
<gene>
    <name evidence="2" type="ORF">ACFFPJ_15540</name>
</gene>
<dbReference type="InterPro" id="IPR009045">
    <property type="entry name" value="Zn_M74/Hedgehog-like"/>
</dbReference>
<protein>
    <submittedName>
        <fullName evidence="2">M15 family metallopeptidase</fullName>
    </submittedName>
</protein>
<name>A0ABV5T3Q8_9MICO</name>
<dbReference type="InterPro" id="IPR003709">
    <property type="entry name" value="VanY-like_core_dom"/>
</dbReference>
<dbReference type="Pfam" id="PF02557">
    <property type="entry name" value="VanY"/>
    <property type="match status" value="1"/>
</dbReference>
<organism evidence="2 3">
    <name type="scientific">Microbacterium terregens</name>
    <dbReference type="NCBI Taxonomy" id="69363"/>
    <lineage>
        <taxon>Bacteria</taxon>
        <taxon>Bacillati</taxon>
        <taxon>Actinomycetota</taxon>
        <taxon>Actinomycetes</taxon>
        <taxon>Micrococcales</taxon>
        <taxon>Microbacteriaceae</taxon>
        <taxon>Microbacterium</taxon>
    </lineage>
</organism>
<evidence type="ECO:0000313" key="3">
    <source>
        <dbReference type="Proteomes" id="UP001589611"/>
    </source>
</evidence>
<dbReference type="Gene3D" id="3.30.1380.10">
    <property type="match status" value="1"/>
</dbReference>
<dbReference type="SUPFAM" id="SSF55166">
    <property type="entry name" value="Hedgehog/DD-peptidase"/>
    <property type="match status" value="1"/>
</dbReference>
<comment type="caution">
    <text evidence="2">The sequence shown here is derived from an EMBL/GenBank/DDBJ whole genome shotgun (WGS) entry which is preliminary data.</text>
</comment>
<dbReference type="EMBL" id="JBHMBE010000009">
    <property type="protein sequence ID" value="MFB9647208.1"/>
    <property type="molecule type" value="Genomic_DNA"/>
</dbReference>
<dbReference type="RefSeq" id="WP_344713798.1">
    <property type="nucleotide sequence ID" value="NZ_BAAAWH010000001.1"/>
</dbReference>
<evidence type="ECO:0000313" key="2">
    <source>
        <dbReference type="EMBL" id="MFB9647208.1"/>
    </source>
</evidence>
<reference evidence="2 3" key="1">
    <citation type="submission" date="2024-09" db="EMBL/GenBank/DDBJ databases">
        <authorList>
            <person name="Sun Q."/>
            <person name="Mori K."/>
        </authorList>
    </citation>
    <scope>NUCLEOTIDE SEQUENCE [LARGE SCALE GENOMIC DNA]</scope>
    <source>
        <strain evidence="2 3">JCM 1342</strain>
    </source>
</reference>